<feature type="region of interest" description="Disordered" evidence="1">
    <location>
        <begin position="46"/>
        <end position="107"/>
    </location>
</feature>
<dbReference type="Proteomes" id="UP000807469">
    <property type="component" value="Unassembled WGS sequence"/>
</dbReference>
<feature type="compositionally biased region" description="Polar residues" evidence="1">
    <location>
        <begin position="69"/>
        <end position="81"/>
    </location>
</feature>
<feature type="compositionally biased region" description="Basic and acidic residues" evidence="1">
    <location>
        <begin position="46"/>
        <end position="67"/>
    </location>
</feature>
<organism evidence="2 3">
    <name type="scientific">Pholiota conissans</name>
    <dbReference type="NCBI Taxonomy" id="109636"/>
    <lineage>
        <taxon>Eukaryota</taxon>
        <taxon>Fungi</taxon>
        <taxon>Dikarya</taxon>
        <taxon>Basidiomycota</taxon>
        <taxon>Agaricomycotina</taxon>
        <taxon>Agaricomycetes</taxon>
        <taxon>Agaricomycetidae</taxon>
        <taxon>Agaricales</taxon>
        <taxon>Agaricineae</taxon>
        <taxon>Strophariaceae</taxon>
        <taxon>Pholiota</taxon>
    </lineage>
</organism>
<name>A0A9P5YLU8_9AGAR</name>
<dbReference type="AlphaFoldDB" id="A0A9P5YLU8"/>
<protein>
    <submittedName>
        <fullName evidence="2">Uncharacterized protein</fullName>
    </submittedName>
</protein>
<sequence length="398" mass="44548">MCTSTFAFGDVYCWLLKPRRRASNTDECGCGSQTLIWERRENTHADARTAADGRRVKSRLGEQHAESGRVSTKFSISSCTQQRDDRNPKRSSLGRIQQPPAKRRKKKHWIGWMSAVRKIHYGMVSNCSSSVGMSSDVGIVLYESSVGRARLQLPEPYIHAMIDDSTTDVPRQLYPFKNFVLTPVALALVALAMRSDAAGSDVVNKEKEVVITRQHGLRRTAVEDRRSLNSFPPYAVMFVEEWRTNGIHTRPSSFLRPPYYRHHTRHSPCSLLLVLPLLTHPVPPYSPASTRSLPPLVGITDGRYKRPSLNQTRTTKNTSIHPLNVRPARTSLTVARTRTAIVPPSTPRTDSAVIGAGYCHDAVGMAELMRRKMAGGRKAKGTMMMMRGWEIDGSHRGC</sequence>
<proteinExistence type="predicted"/>
<accession>A0A9P5YLU8</accession>
<dbReference type="EMBL" id="MU155567">
    <property type="protein sequence ID" value="KAF9472187.1"/>
    <property type="molecule type" value="Genomic_DNA"/>
</dbReference>
<keyword evidence="3" id="KW-1185">Reference proteome</keyword>
<comment type="caution">
    <text evidence="2">The sequence shown here is derived from an EMBL/GenBank/DDBJ whole genome shotgun (WGS) entry which is preliminary data.</text>
</comment>
<evidence type="ECO:0000313" key="3">
    <source>
        <dbReference type="Proteomes" id="UP000807469"/>
    </source>
</evidence>
<evidence type="ECO:0000313" key="2">
    <source>
        <dbReference type="EMBL" id="KAF9472187.1"/>
    </source>
</evidence>
<reference evidence="2" key="1">
    <citation type="submission" date="2020-11" db="EMBL/GenBank/DDBJ databases">
        <authorList>
            <consortium name="DOE Joint Genome Institute"/>
            <person name="Ahrendt S."/>
            <person name="Riley R."/>
            <person name="Andreopoulos W."/>
            <person name="Labutti K."/>
            <person name="Pangilinan J."/>
            <person name="Ruiz-Duenas F.J."/>
            <person name="Barrasa J.M."/>
            <person name="Sanchez-Garcia M."/>
            <person name="Camarero S."/>
            <person name="Miyauchi S."/>
            <person name="Serrano A."/>
            <person name="Linde D."/>
            <person name="Babiker R."/>
            <person name="Drula E."/>
            <person name="Ayuso-Fernandez I."/>
            <person name="Pacheco R."/>
            <person name="Padilla G."/>
            <person name="Ferreira P."/>
            <person name="Barriuso J."/>
            <person name="Kellner H."/>
            <person name="Castanera R."/>
            <person name="Alfaro M."/>
            <person name="Ramirez L."/>
            <person name="Pisabarro A.G."/>
            <person name="Kuo A."/>
            <person name="Tritt A."/>
            <person name="Lipzen A."/>
            <person name="He G."/>
            <person name="Yan M."/>
            <person name="Ng V."/>
            <person name="Cullen D."/>
            <person name="Martin F."/>
            <person name="Rosso M.-N."/>
            <person name="Henrissat B."/>
            <person name="Hibbett D."/>
            <person name="Martinez A.T."/>
            <person name="Grigoriev I.V."/>
        </authorList>
    </citation>
    <scope>NUCLEOTIDE SEQUENCE</scope>
    <source>
        <strain evidence="2">CIRM-BRFM 674</strain>
    </source>
</reference>
<evidence type="ECO:0000256" key="1">
    <source>
        <dbReference type="SAM" id="MobiDB-lite"/>
    </source>
</evidence>
<gene>
    <name evidence="2" type="ORF">BDN70DRAFT_971938</name>
</gene>